<organism evidence="2 3">
    <name type="scientific">Blastococcus xanthinilyticus</name>
    <dbReference type="NCBI Taxonomy" id="1564164"/>
    <lineage>
        <taxon>Bacteria</taxon>
        <taxon>Bacillati</taxon>
        <taxon>Actinomycetota</taxon>
        <taxon>Actinomycetes</taxon>
        <taxon>Geodermatophilales</taxon>
        <taxon>Geodermatophilaceae</taxon>
        <taxon>Blastococcus</taxon>
    </lineage>
</organism>
<accession>A0A5S5D1N9</accession>
<keyword evidence="3" id="KW-1185">Reference proteome</keyword>
<dbReference type="Gene3D" id="3.40.50.1820">
    <property type="entry name" value="alpha/beta hydrolase"/>
    <property type="match status" value="1"/>
</dbReference>
<comment type="caution">
    <text evidence="2">The sequence shown here is derived from an EMBL/GenBank/DDBJ whole genome shotgun (WGS) entry which is preliminary data.</text>
</comment>
<evidence type="ECO:0000259" key="1">
    <source>
        <dbReference type="Pfam" id="PF07819"/>
    </source>
</evidence>
<dbReference type="Pfam" id="PF07819">
    <property type="entry name" value="PGAP1"/>
    <property type="match status" value="1"/>
</dbReference>
<dbReference type="AlphaFoldDB" id="A0A5S5D1N9"/>
<evidence type="ECO:0000313" key="2">
    <source>
        <dbReference type="EMBL" id="TYP88549.1"/>
    </source>
</evidence>
<dbReference type="SUPFAM" id="SSF53474">
    <property type="entry name" value="alpha/beta-Hydrolases"/>
    <property type="match status" value="1"/>
</dbReference>
<protein>
    <recommendedName>
        <fullName evidence="1">GPI inositol-deacylase PGAP1-like alpha/beta domain-containing protein</fullName>
    </recommendedName>
</protein>
<sequence>MTSPEITVRGGAGGLEADLEDLATLARSSSGLAELLARASAACHPVLVDPDLLASALLDPAGVARFEAALLDALDGPGGLTALAATFAGRALALEAAAETYAAADASLAELADDLRWASGFLLPVTGGVLLAGVLARGLVDPAGTGADAAVLLHDPELWLTEHPGLVDDVAGALPGAAGLVGVLAPAAAPWFGGGDVRAAAGRLGQLWPDGTPVVTDLPDDAGAAATAPPRDVADLVAALARRAAASNSRTDQIDVRVISHADGTRAYVVDIPGTADWNPPSATVNPQTHDLGTNVRVLGGDATTRQAAVAEALRRAGAGSTDPVMLVGHSQGGMVAAQAAADAGTPDFDFDVRSVVTAGSPIARAGVPAPVQVLALENVHDLVPHLDARENDDDPNVTTVTFDAQQGSIGANHGVATAYEAGARAVDRSDDPSIAAFRAGAAPFLVAPGEPATVVTHVYAIGRR</sequence>
<dbReference type="RefSeq" id="WP_166532666.1">
    <property type="nucleotide sequence ID" value="NZ_VNHW01000004.1"/>
</dbReference>
<feature type="domain" description="GPI inositol-deacylase PGAP1-like alpha/beta" evidence="1">
    <location>
        <begin position="318"/>
        <end position="392"/>
    </location>
</feature>
<dbReference type="InterPro" id="IPR012908">
    <property type="entry name" value="PGAP1-ab_dom-like"/>
</dbReference>
<dbReference type="InterPro" id="IPR029058">
    <property type="entry name" value="AB_hydrolase_fold"/>
</dbReference>
<reference evidence="2 3" key="1">
    <citation type="submission" date="2019-07" db="EMBL/GenBank/DDBJ databases">
        <title>Genomic Encyclopedia of Archaeal and Bacterial Type Strains, Phase II (KMG-II): from individual species to whole genera.</title>
        <authorList>
            <person name="Goeker M."/>
        </authorList>
    </citation>
    <scope>NUCLEOTIDE SEQUENCE [LARGE SCALE GENOMIC DNA]</scope>
    <source>
        <strain evidence="2 3">DSM 46842</strain>
    </source>
</reference>
<dbReference type="Proteomes" id="UP000322499">
    <property type="component" value="Unassembled WGS sequence"/>
</dbReference>
<name>A0A5S5D1N9_9ACTN</name>
<evidence type="ECO:0000313" key="3">
    <source>
        <dbReference type="Proteomes" id="UP000322499"/>
    </source>
</evidence>
<proteinExistence type="predicted"/>
<gene>
    <name evidence="2" type="ORF">BD833_104257</name>
</gene>
<dbReference type="EMBL" id="VNHW01000004">
    <property type="protein sequence ID" value="TYP88549.1"/>
    <property type="molecule type" value="Genomic_DNA"/>
</dbReference>
<dbReference type="GO" id="GO:0016788">
    <property type="term" value="F:hydrolase activity, acting on ester bonds"/>
    <property type="evidence" value="ECO:0007669"/>
    <property type="project" value="InterPro"/>
</dbReference>